<evidence type="ECO:0000313" key="1">
    <source>
        <dbReference type="EMBL" id="TKT71325.1"/>
    </source>
</evidence>
<dbReference type="AlphaFoldDB" id="A0A4U6BPC9"/>
<reference evidence="1" key="1">
    <citation type="submission" date="2019-04" db="EMBL/GenBank/DDBJ databases">
        <title>Whole genome sequencing of cave bacteria.</title>
        <authorList>
            <person name="Gan H.M."/>
            <person name="Barton H."/>
            <person name="Savka M.A."/>
        </authorList>
    </citation>
    <scope>NUCLEOTIDE SEQUENCE [LARGE SCALE GENOMIC DNA]</scope>
    <source>
        <strain evidence="1">LC387</strain>
    </source>
</reference>
<dbReference type="EMBL" id="LBIA02000001">
    <property type="protein sequence ID" value="TKT71325.1"/>
    <property type="molecule type" value="Genomic_DNA"/>
</dbReference>
<dbReference type="Proteomes" id="UP000034832">
    <property type="component" value="Unassembled WGS sequence"/>
</dbReference>
<comment type="caution">
    <text evidence="1">The sequence shown here is derived from an EMBL/GenBank/DDBJ whole genome shotgun (WGS) entry which is preliminary data.</text>
</comment>
<proteinExistence type="predicted"/>
<evidence type="ECO:0000313" key="2">
    <source>
        <dbReference type="Proteomes" id="UP000034832"/>
    </source>
</evidence>
<keyword evidence="2" id="KW-1185">Reference proteome</keyword>
<protein>
    <submittedName>
        <fullName evidence="1">Uncharacterized protein</fullName>
    </submittedName>
</protein>
<accession>A0A4U6BPC9</accession>
<gene>
    <name evidence="1" type="ORF">YH63_007815</name>
</gene>
<sequence>MVARDRRHAWTDRFGAGEVVTRSYREFSFVIASEAKQSRATSKNWIASSQLLLAMTASCLTCPNLHVSLCANCPVLR</sequence>
<name>A0A4U6BPC9_9BRAD</name>
<organism evidence="1 2">
    <name type="scientific">Afipia massiliensis</name>
    <dbReference type="NCBI Taxonomy" id="211460"/>
    <lineage>
        <taxon>Bacteria</taxon>
        <taxon>Pseudomonadati</taxon>
        <taxon>Pseudomonadota</taxon>
        <taxon>Alphaproteobacteria</taxon>
        <taxon>Hyphomicrobiales</taxon>
        <taxon>Nitrobacteraceae</taxon>
        <taxon>Afipia</taxon>
    </lineage>
</organism>